<dbReference type="Gene3D" id="2.40.10.120">
    <property type="match status" value="1"/>
</dbReference>
<dbReference type="PRINTS" id="PR00834">
    <property type="entry name" value="PROTEASES2C"/>
</dbReference>
<dbReference type="GO" id="GO:0006508">
    <property type="term" value="P:proteolysis"/>
    <property type="evidence" value="ECO:0007669"/>
    <property type="project" value="UniProtKB-KW"/>
</dbReference>
<dbReference type="InterPro" id="IPR009003">
    <property type="entry name" value="Peptidase_S1_PA"/>
</dbReference>
<gene>
    <name evidence="1" type="ORF">RT723_10215</name>
</gene>
<comment type="caution">
    <text evidence="1">The sequence shown here is derived from an EMBL/GenBank/DDBJ whole genome shotgun (WGS) entry which is preliminary data.</text>
</comment>
<dbReference type="InterPro" id="IPR001940">
    <property type="entry name" value="Peptidase_S1C"/>
</dbReference>
<accession>A0ABU3R102</accession>
<dbReference type="GO" id="GO:0008233">
    <property type="term" value="F:peptidase activity"/>
    <property type="evidence" value="ECO:0007669"/>
    <property type="project" value="UniProtKB-KW"/>
</dbReference>
<sequence>MNNTKKISVTNLRIGLCSLMVMVCLLIPKAVVAQDANELFTTFSPALVQIKSINLESGQKSSIGTGFFISASGDLVTNYHVISSYVQSPEQYKLEYVDDQERTSSVSVVAVDVINDLALLSSNANSDVFFKLSEQEPEKGSDLFALGNPHDLGMIVVPGTYNGVQLKSFYQRIHFTGSINPGMSGGPTVNQAGNVVGINVATAGNQIGFLVPVERLWLLVKKQKKLDNLVDQDESGVLETAPDLIADIRDQLIENQTDLYQELLKGEWPSSTLGGATVPKEMSKFMPCWGDSNQDQEKKQYNQATSNCRLDESIYISDSLRTGFAQIGFNWIESDKLNNMQLSHLYTLNLNSRYGRNNAGSDDVTDFHCNESIMNNAVGDVVKGMTCIRAYRKYEGLFDVRFHSLLLEKDNQTLIGKYFLQGVTQQTAHAFYAKFMENVQWN</sequence>
<dbReference type="EMBL" id="JAWCUA010000007">
    <property type="protein sequence ID" value="MDU0113362.1"/>
    <property type="molecule type" value="Genomic_DNA"/>
</dbReference>
<protein>
    <submittedName>
        <fullName evidence="1">Serine protease</fullName>
    </submittedName>
</protein>
<organism evidence="1 2">
    <name type="scientific">Psychrosphaera aquimarina</name>
    <dbReference type="NCBI Taxonomy" id="2044854"/>
    <lineage>
        <taxon>Bacteria</taxon>
        <taxon>Pseudomonadati</taxon>
        <taxon>Pseudomonadota</taxon>
        <taxon>Gammaproteobacteria</taxon>
        <taxon>Alteromonadales</taxon>
        <taxon>Pseudoalteromonadaceae</taxon>
        <taxon>Psychrosphaera</taxon>
    </lineage>
</organism>
<evidence type="ECO:0000313" key="2">
    <source>
        <dbReference type="Proteomes" id="UP001257914"/>
    </source>
</evidence>
<dbReference type="PANTHER" id="PTHR43019">
    <property type="entry name" value="SERINE ENDOPROTEASE DEGS"/>
    <property type="match status" value="1"/>
</dbReference>
<dbReference type="Pfam" id="PF13365">
    <property type="entry name" value="Trypsin_2"/>
    <property type="match status" value="1"/>
</dbReference>
<keyword evidence="1" id="KW-0645">Protease</keyword>
<keyword evidence="2" id="KW-1185">Reference proteome</keyword>
<evidence type="ECO:0000313" key="1">
    <source>
        <dbReference type="EMBL" id="MDU0113362.1"/>
    </source>
</evidence>
<dbReference type="PANTHER" id="PTHR43019:SF23">
    <property type="entry name" value="PROTEASE DO-LIKE 5, CHLOROPLASTIC"/>
    <property type="match status" value="1"/>
</dbReference>
<dbReference type="RefSeq" id="WP_315946961.1">
    <property type="nucleotide sequence ID" value="NZ_JAWCUA010000007.1"/>
</dbReference>
<proteinExistence type="predicted"/>
<dbReference type="SUPFAM" id="SSF50494">
    <property type="entry name" value="Trypsin-like serine proteases"/>
    <property type="match status" value="1"/>
</dbReference>
<dbReference type="Proteomes" id="UP001257914">
    <property type="component" value="Unassembled WGS sequence"/>
</dbReference>
<keyword evidence="1" id="KW-0378">Hydrolase</keyword>
<reference evidence="1 2" key="1">
    <citation type="submission" date="2023-10" db="EMBL/GenBank/DDBJ databases">
        <title>Psychrosphaera aquimaarina strain SW33 isolated from seawater.</title>
        <authorList>
            <person name="Bayburt H."/>
            <person name="Kim J.M."/>
            <person name="Choi B.J."/>
            <person name="Jeon C.O."/>
        </authorList>
    </citation>
    <scope>NUCLEOTIDE SEQUENCE [LARGE SCALE GENOMIC DNA]</scope>
    <source>
        <strain evidence="1 2">KCTC 52743</strain>
    </source>
</reference>
<name>A0ABU3R102_9GAMM</name>